<evidence type="ECO:0000256" key="1">
    <source>
        <dbReference type="SAM" id="MobiDB-lite"/>
    </source>
</evidence>
<gene>
    <name evidence="2" type="ORF">L484_001901</name>
</gene>
<protein>
    <submittedName>
        <fullName evidence="2">Uncharacterized protein</fullName>
    </submittedName>
</protein>
<dbReference type="EMBL" id="KE345254">
    <property type="protein sequence ID" value="EXB96954.1"/>
    <property type="molecule type" value="Genomic_DNA"/>
</dbReference>
<reference evidence="3" key="1">
    <citation type="submission" date="2013-01" db="EMBL/GenBank/DDBJ databases">
        <title>Draft Genome Sequence of a Mulberry Tree, Morus notabilis C.K. Schneid.</title>
        <authorList>
            <person name="He N."/>
            <person name="Zhao S."/>
        </authorList>
    </citation>
    <scope>NUCLEOTIDE SEQUENCE</scope>
</reference>
<evidence type="ECO:0000313" key="2">
    <source>
        <dbReference type="EMBL" id="EXB96954.1"/>
    </source>
</evidence>
<sequence length="134" mass="13938">MGRVLNDIIKSKVKLYATLHKVSNLSIVPSMANTAHCSEGVPGKGVGAEAGLAANNALTSASSLPTVVDNAAVGGVPDSRKRVPTYEFLIVGPQPSFVVNDLLVRATQATEFPIAATSATPNSGNRLPKHEFKT</sequence>
<dbReference type="AlphaFoldDB" id="W9RM15"/>
<organism evidence="2 3">
    <name type="scientific">Morus notabilis</name>
    <dbReference type="NCBI Taxonomy" id="981085"/>
    <lineage>
        <taxon>Eukaryota</taxon>
        <taxon>Viridiplantae</taxon>
        <taxon>Streptophyta</taxon>
        <taxon>Embryophyta</taxon>
        <taxon>Tracheophyta</taxon>
        <taxon>Spermatophyta</taxon>
        <taxon>Magnoliopsida</taxon>
        <taxon>eudicotyledons</taxon>
        <taxon>Gunneridae</taxon>
        <taxon>Pentapetalae</taxon>
        <taxon>rosids</taxon>
        <taxon>fabids</taxon>
        <taxon>Rosales</taxon>
        <taxon>Moraceae</taxon>
        <taxon>Moreae</taxon>
        <taxon>Morus</taxon>
    </lineage>
</organism>
<evidence type="ECO:0000313" key="3">
    <source>
        <dbReference type="Proteomes" id="UP000030645"/>
    </source>
</evidence>
<dbReference type="Proteomes" id="UP000030645">
    <property type="component" value="Unassembled WGS sequence"/>
</dbReference>
<feature type="region of interest" description="Disordered" evidence="1">
    <location>
        <begin position="115"/>
        <end position="134"/>
    </location>
</feature>
<proteinExistence type="predicted"/>
<accession>W9RM15</accession>
<keyword evidence="3" id="KW-1185">Reference proteome</keyword>
<name>W9RM15_9ROSA</name>